<keyword evidence="1" id="KW-0812">Transmembrane</keyword>
<reference evidence="2" key="1">
    <citation type="submission" date="2018-02" db="EMBL/GenBank/DDBJ databases">
        <title>Rhizophora mucronata_Transcriptome.</title>
        <authorList>
            <person name="Meera S.P."/>
            <person name="Sreeshan A."/>
            <person name="Augustine A."/>
        </authorList>
    </citation>
    <scope>NUCLEOTIDE SEQUENCE</scope>
    <source>
        <tissue evidence="2">Leaf</tissue>
    </source>
</reference>
<organism evidence="2">
    <name type="scientific">Rhizophora mucronata</name>
    <name type="common">Asiatic mangrove</name>
    <dbReference type="NCBI Taxonomy" id="61149"/>
    <lineage>
        <taxon>Eukaryota</taxon>
        <taxon>Viridiplantae</taxon>
        <taxon>Streptophyta</taxon>
        <taxon>Embryophyta</taxon>
        <taxon>Tracheophyta</taxon>
        <taxon>Spermatophyta</taxon>
        <taxon>Magnoliopsida</taxon>
        <taxon>eudicotyledons</taxon>
        <taxon>Gunneridae</taxon>
        <taxon>Pentapetalae</taxon>
        <taxon>rosids</taxon>
        <taxon>fabids</taxon>
        <taxon>Malpighiales</taxon>
        <taxon>Rhizophoraceae</taxon>
        <taxon>Rhizophora</taxon>
    </lineage>
</organism>
<name>A0A2P2PXZ0_RHIMU</name>
<dbReference type="AlphaFoldDB" id="A0A2P2PXZ0"/>
<protein>
    <submittedName>
        <fullName evidence="2">Uncharacterized protein</fullName>
    </submittedName>
</protein>
<sequence>MFTKFGYIYKMGSVIIYIYFNMIL</sequence>
<evidence type="ECO:0000256" key="1">
    <source>
        <dbReference type="SAM" id="Phobius"/>
    </source>
</evidence>
<keyword evidence="1" id="KW-1133">Transmembrane helix</keyword>
<keyword evidence="1" id="KW-0472">Membrane</keyword>
<evidence type="ECO:0000313" key="2">
    <source>
        <dbReference type="EMBL" id="MBX59611.1"/>
    </source>
</evidence>
<proteinExistence type="predicted"/>
<feature type="transmembrane region" description="Helical" evidence="1">
    <location>
        <begin position="6"/>
        <end position="23"/>
    </location>
</feature>
<dbReference type="EMBL" id="GGEC01079127">
    <property type="protein sequence ID" value="MBX59611.1"/>
    <property type="molecule type" value="Transcribed_RNA"/>
</dbReference>
<accession>A0A2P2PXZ0</accession>